<dbReference type="Gene3D" id="2.130.10.10">
    <property type="entry name" value="YVTN repeat-like/Quinoprotein amine dehydrogenase"/>
    <property type="match status" value="1"/>
</dbReference>
<protein>
    <recommendedName>
        <fullName evidence="2">RelA/SpoT domain-containing protein</fullName>
    </recommendedName>
</protein>
<dbReference type="Gene3D" id="3.40.50.300">
    <property type="entry name" value="P-loop containing nucleotide triphosphate hydrolases"/>
    <property type="match status" value="1"/>
</dbReference>
<dbReference type="InterPro" id="IPR027417">
    <property type="entry name" value="P-loop_NTPase"/>
</dbReference>
<dbReference type="InterPro" id="IPR015943">
    <property type="entry name" value="WD40/YVTN_repeat-like_dom_sf"/>
</dbReference>
<dbReference type="OrthoDB" id="538223at2759"/>
<dbReference type="SUPFAM" id="SSF81301">
    <property type="entry name" value="Nucleotidyltransferase"/>
    <property type="match status" value="1"/>
</dbReference>
<organism evidence="3 4">
    <name type="scientific">Fusarium sarcochroum</name>
    <dbReference type="NCBI Taxonomy" id="1208366"/>
    <lineage>
        <taxon>Eukaryota</taxon>
        <taxon>Fungi</taxon>
        <taxon>Dikarya</taxon>
        <taxon>Ascomycota</taxon>
        <taxon>Pezizomycotina</taxon>
        <taxon>Sordariomycetes</taxon>
        <taxon>Hypocreomycetidae</taxon>
        <taxon>Hypocreales</taxon>
        <taxon>Nectriaceae</taxon>
        <taxon>Fusarium</taxon>
        <taxon>Fusarium lateritium species complex</taxon>
    </lineage>
</organism>
<keyword evidence="1" id="KW-0677">Repeat</keyword>
<feature type="domain" description="RelA/SpoT" evidence="2">
    <location>
        <begin position="70"/>
        <end position="209"/>
    </location>
</feature>
<evidence type="ECO:0000259" key="2">
    <source>
        <dbReference type="SMART" id="SM00954"/>
    </source>
</evidence>
<accession>A0A8H4SY85</accession>
<name>A0A8H4SY85_9HYPO</name>
<dbReference type="SUPFAM" id="SSF117289">
    <property type="entry name" value="Nucleoporin domain"/>
    <property type="match status" value="1"/>
</dbReference>
<reference evidence="3" key="1">
    <citation type="journal article" date="2020" name="BMC Genomics">
        <title>Correction to: Identification and distribution of gene clusters required for synthesis of sphingolipid metabolism inhibitors in diverse species of the filamentous fungus Fusarium.</title>
        <authorList>
            <person name="Kim H.S."/>
            <person name="Lohmar J.M."/>
            <person name="Busman M."/>
            <person name="Brown D.W."/>
            <person name="Naumann T.A."/>
            <person name="Divon H.H."/>
            <person name="Lysoe E."/>
            <person name="Uhlig S."/>
            <person name="Proctor R.H."/>
        </authorList>
    </citation>
    <scope>NUCLEOTIDE SEQUENCE</scope>
    <source>
        <strain evidence="3">NRRL 20472</strain>
    </source>
</reference>
<dbReference type="Proteomes" id="UP000622797">
    <property type="component" value="Unassembled WGS sequence"/>
</dbReference>
<dbReference type="InterPro" id="IPR056884">
    <property type="entry name" value="NPHP3-like_N"/>
</dbReference>
<evidence type="ECO:0000256" key="1">
    <source>
        <dbReference type="ARBA" id="ARBA00022737"/>
    </source>
</evidence>
<sequence>MASRSSAPQLDLRAKINTELENASADDSPRLALLKIWQKLETHYASMLEVVQQYVTSQLDDQQIRATLYGRIKSRDSISKSIDRREQLRLDEHKYESPKQIFADLHDLVGLRIVADYPSGLDKSYHLIENKFRIEKFNMFSPARKVGQHWKPRFGAYETRNYLVRLEGHHNAELSFYKEVLFEIQVTTLAESLYNKLAHPLHYKGSLAGLSLQDEMIIDLAHGAALSYWIAVACMEEKLENNLEGSRQQAQFPEAVRQVAGHDETSANWDALVKATPNMPAMADDTVSVETLMSSLVDLSRGKNSPEDIWEDIRNKLGLNDRKDTPISLPTVFEARFDSKDLEASPKCHPDTRTDVRQMIRVWVDDVDAETMIWLHAPAGTGKSTLARTLVNDLRIVNRLVAGYFFKRGDDTRNNTCLVFPTIAIQLIKTIHRYNSALKASLGSMTMEGIEKMALVDQFKALIKDPFTSMLPMSMELPKLIIVDALDECVCPNDIPLILKLFASLNEVKTLRLCILFSSRRSRLLINAFDDTLSNGSACRVLALHEEFLHATRLEMSTVLSAGLADIKKKKNIKTEPWPDPRQFDIVLDQATRPSPLFIYISTFLRHIGIRNPLDQVYMPIVDAILAGEGDGEDPEPLDVEECSELRQVVGSLVLLAKPLPAGALRQLLGLDEDRFQTILGALHAVIKLPADEECSIEIIHKSFADFVLRETDKDSALFRIDASVAHGQLAEQSITRMHLGLHKNLCNVDTPAQRRENISADAIVDNIPTDLQYSCEYWVHHLVQSNITLDRAASFLSKHLLHWFEALALRGRLPVAAAAIRRLLSFVPVEEAVYEDVESLTGFLRDARKFLGDHGMTIKEYPLQLYGSCLVFNDPDSRVKRLFSKSPEMRLASIRSIRGGLIQRGTVINHINILRPSQLAISPAGEIVVTSGGDNITIADIGTSIVYQDLPTPNFSDGRVLALAFLEDQGHIIAVLGNKQVYTYDRMYVQPFSLRYSLVCPGGDFHHISVAANSSLIASVTWGFLRIWDLKTGHLHRTIENEALVDTDDLAFHATCQADWTVLFIKFNGDIYLLSEHDECLSDDACSKLAYLTDELIRQINVDLGY</sequence>
<dbReference type="GO" id="GO:0015969">
    <property type="term" value="P:guanosine tetraphosphate metabolic process"/>
    <property type="evidence" value="ECO:0007669"/>
    <property type="project" value="InterPro"/>
</dbReference>
<evidence type="ECO:0000313" key="4">
    <source>
        <dbReference type="Proteomes" id="UP000622797"/>
    </source>
</evidence>
<keyword evidence="4" id="KW-1185">Reference proteome</keyword>
<proteinExistence type="predicted"/>
<dbReference type="Pfam" id="PF04607">
    <property type="entry name" value="RelA_SpoT"/>
    <property type="match status" value="1"/>
</dbReference>
<evidence type="ECO:0000313" key="3">
    <source>
        <dbReference type="EMBL" id="KAF4947783.1"/>
    </source>
</evidence>
<reference evidence="3" key="2">
    <citation type="submission" date="2020-05" db="EMBL/GenBank/DDBJ databases">
        <authorList>
            <person name="Kim H.-S."/>
            <person name="Proctor R.H."/>
            <person name="Brown D.W."/>
        </authorList>
    </citation>
    <scope>NUCLEOTIDE SEQUENCE</scope>
    <source>
        <strain evidence="3">NRRL 20472</strain>
    </source>
</reference>
<dbReference type="CDD" id="cd05399">
    <property type="entry name" value="NT_Rel-Spo_like"/>
    <property type="match status" value="1"/>
</dbReference>
<dbReference type="Gene3D" id="3.30.460.10">
    <property type="entry name" value="Beta Polymerase, domain 2"/>
    <property type="match status" value="1"/>
</dbReference>
<dbReference type="InterPro" id="IPR007685">
    <property type="entry name" value="RelA_SpoT"/>
</dbReference>
<dbReference type="InterPro" id="IPR043519">
    <property type="entry name" value="NT_sf"/>
</dbReference>
<dbReference type="PANTHER" id="PTHR10039:SF14">
    <property type="entry name" value="NACHT DOMAIN-CONTAINING PROTEIN"/>
    <property type="match status" value="1"/>
</dbReference>
<dbReference type="Pfam" id="PF24883">
    <property type="entry name" value="NPHP3_N"/>
    <property type="match status" value="1"/>
</dbReference>
<dbReference type="SMART" id="SM00954">
    <property type="entry name" value="RelA_SpoT"/>
    <property type="match status" value="1"/>
</dbReference>
<dbReference type="AlphaFoldDB" id="A0A8H4SY85"/>
<dbReference type="EMBL" id="JABEXW010001087">
    <property type="protein sequence ID" value="KAF4947783.1"/>
    <property type="molecule type" value="Genomic_DNA"/>
</dbReference>
<dbReference type="PANTHER" id="PTHR10039">
    <property type="entry name" value="AMELOGENIN"/>
    <property type="match status" value="1"/>
</dbReference>
<comment type="caution">
    <text evidence="3">The sequence shown here is derived from an EMBL/GenBank/DDBJ whole genome shotgun (WGS) entry which is preliminary data.</text>
</comment>
<dbReference type="SUPFAM" id="SSF52540">
    <property type="entry name" value="P-loop containing nucleoside triphosphate hydrolases"/>
    <property type="match status" value="1"/>
</dbReference>
<gene>
    <name evidence="3" type="ORF">FSARC_13888</name>
</gene>